<keyword evidence="5 8" id="KW-0238">DNA-binding</keyword>
<keyword evidence="6 8" id="KW-0539">Nucleus</keyword>
<dbReference type="PANTHER" id="PTHR10484">
    <property type="entry name" value="HISTONE H4"/>
    <property type="match status" value="1"/>
</dbReference>
<dbReference type="PRINTS" id="PR00623">
    <property type="entry name" value="HISTONEH4"/>
</dbReference>
<comment type="subunit">
    <text evidence="8">The nucleosome is a histone octamer containing two molecules each of H2A, H2B, H3 and H4 assembled in one H3-H4 heterotetramer and two H2A-H2B heterodimers. The octamer wraps approximately 147 bp of DNA.</text>
</comment>
<dbReference type="InterPro" id="IPR001951">
    <property type="entry name" value="Histone_H4"/>
</dbReference>
<reference evidence="10" key="2">
    <citation type="journal article" date="2020" name="Nat. Commun.">
        <title>Large-scale genome sequencing of mycorrhizal fungi provides insights into the early evolution of symbiotic traits.</title>
        <authorList>
            <person name="Miyauchi S."/>
            <person name="Kiss E."/>
            <person name="Kuo A."/>
            <person name="Drula E."/>
            <person name="Kohler A."/>
            <person name="Sanchez-Garcia M."/>
            <person name="Morin E."/>
            <person name="Andreopoulos B."/>
            <person name="Barry K.W."/>
            <person name="Bonito G."/>
            <person name="Buee M."/>
            <person name="Carver A."/>
            <person name="Chen C."/>
            <person name="Cichocki N."/>
            <person name="Clum A."/>
            <person name="Culley D."/>
            <person name="Crous P.W."/>
            <person name="Fauchery L."/>
            <person name="Girlanda M."/>
            <person name="Hayes R.D."/>
            <person name="Keri Z."/>
            <person name="LaButti K."/>
            <person name="Lipzen A."/>
            <person name="Lombard V."/>
            <person name="Magnuson J."/>
            <person name="Maillard F."/>
            <person name="Murat C."/>
            <person name="Nolan M."/>
            <person name="Ohm R.A."/>
            <person name="Pangilinan J."/>
            <person name="Pereira M.F."/>
            <person name="Perotto S."/>
            <person name="Peter M."/>
            <person name="Pfister S."/>
            <person name="Riley R."/>
            <person name="Sitrit Y."/>
            <person name="Stielow J.B."/>
            <person name="Szollosi G."/>
            <person name="Zifcakova L."/>
            <person name="Stursova M."/>
            <person name="Spatafora J.W."/>
            <person name="Tedersoo L."/>
            <person name="Vaario L.M."/>
            <person name="Yamada A."/>
            <person name="Yan M."/>
            <person name="Wang P."/>
            <person name="Xu J."/>
            <person name="Bruns T."/>
            <person name="Baldrian P."/>
            <person name="Vilgalys R."/>
            <person name="Dunand C."/>
            <person name="Henrissat B."/>
            <person name="Grigoriev I.V."/>
            <person name="Hibbett D."/>
            <person name="Nagy L.G."/>
            <person name="Martin F.M."/>
        </authorList>
    </citation>
    <scope>NUCLEOTIDE SEQUENCE</scope>
    <source>
        <strain evidence="10">Prilba</strain>
    </source>
</reference>
<reference evidence="10" key="1">
    <citation type="submission" date="2019-10" db="EMBL/GenBank/DDBJ databases">
        <authorList>
            <consortium name="DOE Joint Genome Institute"/>
            <person name="Kuo A."/>
            <person name="Miyauchi S."/>
            <person name="Kiss E."/>
            <person name="Drula E."/>
            <person name="Kohler A."/>
            <person name="Sanchez-Garcia M."/>
            <person name="Andreopoulos B."/>
            <person name="Barry K.W."/>
            <person name="Bonito G."/>
            <person name="Buee M."/>
            <person name="Carver A."/>
            <person name="Chen C."/>
            <person name="Cichocki N."/>
            <person name="Clum A."/>
            <person name="Culley D."/>
            <person name="Crous P.W."/>
            <person name="Fauchery L."/>
            <person name="Girlanda M."/>
            <person name="Hayes R."/>
            <person name="Keri Z."/>
            <person name="LaButti K."/>
            <person name="Lipzen A."/>
            <person name="Lombard V."/>
            <person name="Magnuson J."/>
            <person name="Maillard F."/>
            <person name="Morin E."/>
            <person name="Murat C."/>
            <person name="Nolan M."/>
            <person name="Ohm R."/>
            <person name="Pangilinan J."/>
            <person name="Pereira M."/>
            <person name="Perotto S."/>
            <person name="Peter M."/>
            <person name="Riley R."/>
            <person name="Sitrit Y."/>
            <person name="Stielow B."/>
            <person name="Szollosi G."/>
            <person name="Zifcakova L."/>
            <person name="Stursova M."/>
            <person name="Spatafora J.W."/>
            <person name="Tedersoo L."/>
            <person name="Vaario L.-M."/>
            <person name="Yamada A."/>
            <person name="Yan M."/>
            <person name="Wang P."/>
            <person name="Xu J."/>
            <person name="Bruns T."/>
            <person name="Baldrian P."/>
            <person name="Vilgalys R."/>
            <person name="Henrissat B."/>
            <person name="Grigoriev I.V."/>
            <person name="Hibbett D."/>
            <person name="Nagy L.G."/>
            <person name="Martin F.M."/>
        </authorList>
    </citation>
    <scope>NUCLEOTIDE SEQUENCE</scope>
    <source>
        <strain evidence="10">Prilba</strain>
    </source>
</reference>
<dbReference type="GO" id="GO:0003677">
    <property type="term" value="F:DNA binding"/>
    <property type="evidence" value="ECO:0007669"/>
    <property type="project" value="UniProtKB-KW"/>
</dbReference>
<proteinExistence type="inferred from homology"/>
<keyword evidence="4 8" id="KW-0158">Chromosome</keyword>
<evidence type="ECO:0000256" key="9">
    <source>
        <dbReference type="SAM" id="MobiDB-lite"/>
    </source>
</evidence>
<dbReference type="GO" id="GO:0030527">
    <property type="term" value="F:structural constituent of chromatin"/>
    <property type="evidence" value="ECO:0007669"/>
    <property type="project" value="InterPro"/>
</dbReference>
<dbReference type="GO" id="GO:0046982">
    <property type="term" value="F:protein heterodimerization activity"/>
    <property type="evidence" value="ECO:0007669"/>
    <property type="project" value="InterPro"/>
</dbReference>
<keyword evidence="7 8" id="KW-0544">Nucleosome core</keyword>
<dbReference type="Proteomes" id="UP000759537">
    <property type="component" value="Unassembled WGS sequence"/>
</dbReference>
<evidence type="ECO:0000313" key="11">
    <source>
        <dbReference type="Proteomes" id="UP000759537"/>
    </source>
</evidence>
<dbReference type="SMART" id="SM00417">
    <property type="entry name" value="H4"/>
    <property type="match status" value="1"/>
</dbReference>
<accession>A0A9P5JX29</accession>
<dbReference type="EMBL" id="WHVB01000028">
    <property type="protein sequence ID" value="KAF8469367.1"/>
    <property type="molecule type" value="Genomic_DNA"/>
</dbReference>
<evidence type="ECO:0000256" key="3">
    <source>
        <dbReference type="ARBA" id="ARBA00006564"/>
    </source>
</evidence>
<dbReference type="InterPro" id="IPR009072">
    <property type="entry name" value="Histone-fold"/>
</dbReference>
<evidence type="ECO:0000256" key="7">
    <source>
        <dbReference type="ARBA" id="ARBA00023269"/>
    </source>
</evidence>
<feature type="region of interest" description="Disordered" evidence="9">
    <location>
        <begin position="120"/>
        <end position="141"/>
    </location>
</feature>
<evidence type="ECO:0000256" key="2">
    <source>
        <dbReference type="ARBA" id="ARBA00004286"/>
    </source>
</evidence>
<dbReference type="GO" id="GO:0000786">
    <property type="term" value="C:nucleosome"/>
    <property type="evidence" value="ECO:0007669"/>
    <property type="project" value="UniProtKB-KW"/>
</dbReference>
<evidence type="ECO:0000256" key="8">
    <source>
        <dbReference type="RuleBase" id="RU000528"/>
    </source>
</evidence>
<dbReference type="CDD" id="cd22912">
    <property type="entry name" value="HFD_H4"/>
    <property type="match status" value="1"/>
</dbReference>
<dbReference type="AlphaFoldDB" id="A0A9P5JX29"/>
<dbReference type="GO" id="GO:0005634">
    <property type="term" value="C:nucleus"/>
    <property type="evidence" value="ECO:0007669"/>
    <property type="project" value="UniProtKB-SubCell"/>
</dbReference>
<dbReference type="SUPFAM" id="SSF47113">
    <property type="entry name" value="Histone-fold"/>
    <property type="match status" value="1"/>
</dbReference>
<gene>
    <name evidence="10" type="ORF">DFH94DRAFT_637993</name>
</gene>
<sequence length="141" mass="15612">MLHGYLPSCSSWHRSCSVLKIFLENIIHDSVTYTEHAKHKIVNVLDVVYGLKHSGCTLYGFSASGTLVHNVHTHVLDTHAHTGHLAHTLDAHPRQHAPDAHVHVGCLAHPRCVCARRMPRAPSTNTEAHAGHLPARRTTRL</sequence>
<keyword evidence="11" id="KW-1185">Reference proteome</keyword>
<dbReference type="OrthoDB" id="2532770at2759"/>
<name>A0A9P5JX29_9AGAM</name>
<dbReference type="Gene3D" id="1.10.20.10">
    <property type="entry name" value="Histone, subunit A"/>
    <property type="match status" value="1"/>
</dbReference>
<evidence type="ECO:0000256" key="1">
    <source>
        <dbReference type="ARBA" id="ARBA00004123"/>
    </source>
</evidence>
<comment type="caution">
    <text evidence="10">The sequence shown here is derived from an EMBL/GenBank/DDBJ whole genome shotgun (WGS) entry which is preliminary data.</text>
</comment>
<evidence type="ECO:0000256" key="6">
    <source>
        <dbReference type="ARBA" id="ARBA00023242"/>
    </source>
</evidence>
<comment type="subcellular location">
    <subcellularLocation>
        <location evidence="2">Chromosome</location>
    </subcellularLocation>
    <subcellularLocation>
        <location evidence="1">Nucleus</location>
    </subcellularLocation>
</comment>
<comment type="function">
    <text evidence="8">Core component of nucleosome. Nucleosomes wrap and compact DNA into chromatin, limiting DNA accessibility to the cellular machineries which require DNA as a template. Histones thereby play a central role in transcription regulation, DNA repair, DNA replication and chromosomal stability. DNA accessibility is regulated via a complex set of post-translational modifications of histones, also called histone code, and nucleosome remodeling.</text>
</comment>
<comment type="similarity">
    <text evidence="3 8">Belongs to the histone H4 family.</text>
</comment>
<evidence type="ECO:0000256" key="5">
    <source>
        <dbReference type="ARBA" id="ARBA00023125"/>
    </source>
</evidence>
<evidence type="ECO:0000256" key="4">
    <source>
        <dbReference type="ARBA" id="ARBA00022454"/>
    </source>
</evidence>
<organism evidence="10 11">
    <name type="scientific">Russula ochroleuca</name>
    <dbReference type="NCBI Taxonomy" id="152965"/>
    <lineage>
        <taxon>Eukaryota</taxon>
        <taxon>Fungi</taxon>
        <taxon>Dikarya</taxon>
        <taxon>Basidiomycota</taxon>
        <taxon>Agaricomycotina</taxon>
        <taxon>Agaricomycetes</taxon>
        <taxon>Russulales</taxon>
        <taxon>Russulaceae</taxon>
        <taxon>Russula</taxon>
    </lineage>
</organism>
<protein>
    <recommendedName>
        <fullName evidence="8">Histone H4</fullName>
    </recommendedName>
</protein>
<evidence type="ECO:0000313" key="10">
    <source>
        <dbReference type="EMBL" id="KAF8469367.1"/>
    </source>
</evidence>